<organism evidence="1 2">
    <name type="scientific">Oceanidesulfovibrio indonesiensis</name>
    <dbReference type="NCBI Taxonomy" id="54767"/>
    <lineage>
        <taxon>Bacteria</taxon>
        <taxon>Pseudomonadati</taxon>
        <taxon>Thermodesulfobacteriota</taxon>
        <taxon>Desulfovibrionia</taxon>
        <taxon>Desulfovibrionales</taxon>
        <taxon>Desulfovibrionaceae</taxon>
        <taxon>Oceanidesulfovibrio</taxon>
    </lineage>
</organism>
<proteinExistence type="predicted"/>
<dbReference type="EMBL" id="QMIE01000009">
    <property type="protein sequence ID" value="TVM16937.1"/>
    <property type="molecule type" value="Genomic_DNA"/>
</dbReference>
<accession>A0A7M3MDY6</accession>
<protein>
    <submittedName>
        <fullName evidence="1">Uncharacterized protein</fullName>
    </submittedName>
</protein>
<dbReference type="Proteomes" id="UP000448292">
    <property type="component" value="Unassembled WGS sequence"/>
</dbReference>
<keyword evidence="2" id="KW-1185">Reference proteome</keyword>
<sequence length="96" mass="9699">MPGAYGHNGPGQEPPNYGAMFGHVSGMVSDIMNGRSPNPQQVMGMLESCSTQFWKGAAVGAGLGLLLSNSAVRDALSGMLGSVLGGKSGEANTDNT</sequence>
<reference evidence="1 2" key="1">
    <citation type="submission" date="2018-06" db="EMBL/GenBank/DDBJ databases">
        <title>Complete genome of Desulfovibrio indonesiensis P37SLT.</title>
        <authorList>
            <person name="Crispim J.S."/>
            <person name="Vidigal P.M.P."/>
            <person name="Silva L.C.F."/>
            <person name="Laguardia C.N."/>
            <person name="Araujo L.C."/>
            <person name="Dias R.S."/>
            <person name="Sousa M.P."/>
            <person name="Paula S.O."/>
            <person name="Silva C."/>
        </authorList>
    </citation>
    <scope>NUCLEOTIDE SEQUENCE [LARGE SCALE GENOMIC DNA]</scope>
    <source>
        <strain evidence="1 2">P37SLT</strain>
    </source>
</reference>
<evidence type="ECO:0000313" key="1">
    <source>
        <dbReference type="EMBL" id="TVM16937.1"/>
    </source>
</evidence>
<name>A0A7M3MDY6_9BACT</name>
<comment type="caution">
    <text evidence="1">The sequence shown here is derived from an EMBL/GenBank/DDBJ whole genome shotgun (WGS) entry which is preliminary data.</text>
</comment>
<dbReference type="AlphaFoldDB" id="A0A7M3MDY6"/>
<gene>
    <name evidence="1" type="ORF">DPQ33_11075</name>
</gene>
<evidence type="ECO:0000313" key="2">
    <source>
        <dbReference type="Proteomes" id="UP000448292"/>
    </source>
</evidence>